<organism evidence="4">
    <name type="scientific">Longilinea arvoryzae</name>
    <dbReference type="NCBI Taxonomy" id="360412"/>
    <lineage>
        <taxon>Bacteria</taxon>
        <taxon>Bacillati</taxon>
        <taxon>Chloroflexota</taxon>
        <taxon>Anaerolineae</taxon>
        <taxon>Anaerolineales</taxon>
        <taxon>Anaerolineaceae</taxon>
        <taxon>Longilinea</taxon>
    </lineage>
</organism>
<dbReference type="NCBIfam" id="TIGR00377">
    <property type="entry name" value="ant_ant_sig"/>
    <property type="match status" value="1"/>
</dbReference>
<dbReference type="Pfam" id="PF01740">
    <property type="entry name" value="STAS"/>
    <property type="match status" value="1"/>
</dbReference>
<dbReference type="PANTHER" id="PTHR33495:SF2">
    <property type="entry name" value="ANTI-SIGMA FACTOR ANTAGONIST TM_1081-RELATED"/>
    <property type="match status" value="1"/>
</dbReference>
<dbReference type="STRING" id="360412.LARV_02156"/>
<proteinExistence type="inferred from homology"/>
<name>A0A0S7BII4_9CHLR</name>
<dbReference type="AlphaFoldDB" id="A0A0S7BII4"/>
<dbReference type="PANTHER" id="PTHR33495">
    <property type="entry name" value="ANTI-SIGMA FACTOR ANTAGONIST TM_1081-RELATED-RELATED"/>
    <property type="match status" value="1"/>
</dbReference>
<dbReference type="GO" id="GO:0043856">
    <property type="term" value="F:anti-sigma factor antagonist activity"/>
    <property type="evidence" value="ECO:0007669"/>
    <property type="project" value="InterPro"/>
</dbReference>
<dbReference type="Proteomes" id="UP000055060">
    <property type="component" value="Unassembled WGS sequence"/>
</dbReference>
<evidence type="ECO:0000259" key="3">
    <source>
        <dbReference type="PROSITE" id="PS50801"/>
    </source>
</evidence>
<dbReference type="SUPFAM" id="SSF52091">
    <property type="entry name" value="SpoIIaa-like"/>
    <property type="match status" value="1"/>
</dbReference>
<dbReference type="RefSeq" id="WP_075073649.1">
    <property type="nucleotide sequence ID" value="NZ_DF967972.1"/>
</dbReference>
<gene>
    <name evidence="4" type="ORF">LARV_02156</name>
</gene>
<protein>
    <recommendedName>
        <fullName evidence="2">Anti-sigma factor antagonist</fullName>
    </recommendedName>
</protein>
<dbReference type="InterPro" id="IPR002645">
    <property type="entry name" value="STAS_dom"/>
</dbReference>
<dbReference type="CDD" id="cd07043">
    <property type="entry name" value="STAS_anti-anti-sigma_factors"/>
    <property type="match status" value="1"/>
</dbReference>
<sequence length="111" mass="11914">MEISHTQYKHCDVVKVSGRVDSSTAPLLSEALTKITEAGRYRIVVDMSGLEFISSAGLRALISTQKTCKRYNRGEIALSSVPSNVAATLDLAGFTPLFKIFADATSAVGNF</sequence>
<keyword evidence="5" id="KW-1185">Reference proteome</keyword>
<reference evidence="4" key="1">
    <citation type="submission" date="2015-07" db="EMBL/GenBank/DDBJ databases">
        <title>Draft Genome Sequences of Anaerolinea thermolimosa IMO-1, Bellilinea caldifistulae GOMI-1, Leptolinea tardivitalis YMTK-2, Levilinea saccharolytica KIBI-1,Longilinea arvoryzae KOME-1, Previously Described as Members of the Anaerolineaceae (Chloroflexi).</title>
        <authorList>
            <person name="Sekiguchi Y."/>
            <person name="Ohashi A."/>
            <person name="Matsuura N."/>
            <person name="Tourlousse M.D."/>
        </authorList>
    </citation>
    <scope>NUCLEOTIDE SEQUENCE [LARGE SCALE GENOMIC DNA]</scope>
    <source>
        <strain evidence="4">KOME-1</strain>
    </source>
</reference>
<evidence type="ECO:0000313" key="4">
    <source>
        <dbReference type="EMBL" id="GAP14387.1"/>
    </source>
</evidence>
<dbReference type="PROSITE" id="PS50801">
    <property type="entry name" value="STAS"/>
    <property type="match status" value="1"/>
</dbReference>
<comment type="similarity">
    <text evidence="1 2">Belongs to the anti-sigma-factor antagonist family.</text>
</comment>
<evidence type="ECO:0000313" key="5">
    <source>
        <dbReference type="Proteomes" id="UP000055060"/>
    </source>
</evidence>
<dbReference type="OrthoDB" id="9794628at2"/>
<dbReference type="Gene3D" id="3.30.750.24">
    <property type="entry name" value="STAS domain"/>
    <property type="match status" value="1"/>
</dbReference>
<feature type="domain" description="STAS" evidence="3">
    <location>
        <begin position="13"/>
        <end position="111"/>
    </location>
</feature>
<accession>A0A0S7BII4</accession>
<dbReference type="InterPro" id="IPR003658">
    <property type="entry name" value="Anti-sigma_ant"/>
</dbReference>
<evidence type="ECO:0000256" key="1">
    <source>
        <dbReference type="ARBA" id="ARBA00009013"/>
    </source>
</evidence>
<dbReference type="EMBL" id="DF967972">
    <property type="protein sequence ID" value="GAP14387.1"/>
    <property type="molecule type" value="Genomic_DNA"/>
</dbReference>
<evidence type="ECO:0000256" key="2">
    <source>
        <dbReference type="RuleBase" id="RU003749"/>
    </source>
</evidence>
<dbReference type="InterPro" id="IPR036513">
    <property type="entry name" value="STAS_dom_sf"/>
</dbReference>